<organism evidence="1 2">
    <name type="scientific">Sphingobium psychrophilum</name>
    <dbReference type="NCBI Taxonomy" id="2728834"/>
    <lineage>
        <taxon>Bacteria</taxon>
        <taxon>Pseudomonadati</taxon>
        <taxon>Pseudomonadota</taxon>
        <taxon>Alphaproteobacteria</taxon>
        <taxon>Sphingomonadales</taxon>
        <taxon>Sphingomonadaceae</taxon>
        <taxon>Sphingobium</taxon>
    </lineage>
</organism>
<name>A0A7X9WUK0_9SPHN</name>
<keyword evidence="2" id="KW-1185">Reference proteome</keyword>
<dbReference type="SUPFAM" id="SSF46785">
    <property type="entry name" value="Winged helix' DNA-binding domain"/>
    <property type="match status" value="1"/>
</dbReference>
<reference evidence="1 2" key="1">
    <citation type="submission" date="2020-04" db="EMBL/GenBank/DDBJ databases">
        <title>Sphingobium sp. AR-3-1 isolated from Arctic soil.</title>
        <authorList>
            <person name="Dahal R.H."/>
            <person name="Chaudhary D.K."/>
        </authorList>
    </citation>
    <scope>NUCLEOTIDE SEQUENCE [LARGE SCALE GENOMIC DNA]</scope>
    <source>
        <strain evidence="1 2">AR-3-1</strain>
    </source>
</reference>
<dbReference type="AlphaFoldDB" id="A0A7X9WUK0"/>
<protein>
    <submittedName>
        <fullName evidence="1">MarR family transcriptional regulator</fullName>
    </submittedName>
</protein>
<dbReference type="RefSeq" id="WP_169571641.1">
    <property type="nucleotide sequence ID" value="NZ_JABBFV010000003.1"/>
</dbReference>
<sequence length="157" mass="17455">MTVHIPPDRHMPSQEAVDLVVALQRCLTNFHARQEEPAILDGEGNDQRPALARYVEARRMRSTLFGHDLFADPAWDILLLLYQAELEGGGLTLEQLSETLRLSLSVVVGQVGVMERRGLLDEHRSSPSSRRRRAIRLSPLAVDAMASWASLAFDGGD</sequence>
<dbReference type="InterPro" id="IPR036390">
    <property type="entry name" value="WH_DNA-bd_sf"/>
</dbReference>
<accession>A0A7X9WUK0</accession>
<evidence type="ECO:0000313" key="1">
    <source>
        <dbReference type="EMBL" id="NML09778.1"/>
    </source>
</evidence>
<gene>
    <name evidence="1" type="ORF">HHL08_06385</name>
</gene>
<proteinExistence type="predicted"/>
<dbReference type="Proteomes" id="UP000519023">
    <property type="component" value="Unassembled WGS sequence"/>
</dbReference>
<evidence type="ECO:0000313" key="2">
    <source>
        <dbReference type="Proteomes" id="UP000519023"/>
    </source>
</evidence>
<comment type="caution">
    <text evidence="1">The sequence shown here is derived from an EMBL/GenBank/DDBJ whole genome shotgun (WGS) entry which is preliminary data.</text>
</comment>
<dbReference type="InterPro" id="IPR036388">
    <property type="entry name" value="WH-like_DNA-bd_sf"/>
</dbReference>
<dbReference type="Gene3D" id="1.10.10.10">
    <property type="entry name" value="Winged helix-like DNA-binding domain superfamily/Winged helix DNA-binding domain"/>
    <property type="match status" value="1"/>
</dbReference>
<dbReference type="EMBL" id="JABBFV010000003">
    <property type="protein sequence ID" value="NML09778.1"/>
    <property type="molecule type" value="Genomic_DNA"/>
</dbReference>